<proteinExistence type="predicted"/>
<dbReference type="InterPro" id="IPR050515">
    <property type="entry name" value="Beta-lactam/transpept"/>
</dbReference>
<feature type="domain" description="Penicillin-binding protein transpeptidase" evidence="15">
    <location>
        <begin position="261"/>
        <end position="597"/>
    </location>
</feature>
<keyword evidence="9" id="KW-0133">Cell shape</keyword>
<evidence type="ECO:0000256" key="5">
    <source>
        <dbReference type="ARBA" id="ARBA00022645"/>
    </source>
</evidence>
<evidence type="ECO:0000256" key="4">
    <source>
        <dbReference type="ARBA" id="ARBA00022519"/>
    </source>
</evidence>
<evidence type="ECO:0000256" key="10">
    <source>
        <dbReference type="ARBA" id="ARBA00022984"/>
    </source>
</evidence>
<dbReference type="GO" id="GO:0006508">
    <property type="term" value="P:proteolysis"/>
    <property type="evidence" value="ECO:0007669"/>
    <property type="project" value="UniProtKB-KW"/>
</dbReference>
<keyword evidence="4" id="KW-0997">Cell inner membrane</keyword>
<dbReference type="EC" id="3.4.16.4" evidence="17"/>
<keyword evidence="12 14" id="KW-0472">Membrane</keyword>
<dbReference type="SUPFAM" id="SSF56601">
    <property type="entry name" value="beta-lactamase/transpeptidase-like"/>
    <property type="match status" value="1"/>
</dbReference>
<sequence length="637" mass="71626">MFRSRMGGETPDKMRRRMQWLAFAFSLCMMVLFVQLWHLQVLQGDKFRALSENNRIAYRVVRSPRGLIYDHGGRLLADNRASFNLYLVKENSPDLNEAVRHLARMTDQPYDELREKVRRANPFRPFLIKADVDRKTMAFFEEHRPDFPGVFTQVAPLRNYRTEERGGHVLGYLGEVDGQQLQELTEFNYRQGDLLGKYGVERAFERYLRGETGFKQVEVDAYGRELRVVVPFVEKPGNNLHLTIDYALQAKAEELFRDFEGSIIILDPRDGAILALVSNPAIDPNQFAGGLRGKSWRRLTSDPLKPLENRALRGQYPPGSIFKIVMAFATLNEKVMRPDDKVYCNGSFPFGRRVFADWKQGGHGPIDLIQSLAQSCDVYYYTVGNKLGIERIAYYSHLFGLGEATGYDPGEKGGLVPSDAWKRKRFNERWYPGETISVSIGQGFNLITPMQAANMMAAVANGGTLWKPFVVREVTSPQGEVLYRHRPEAIHKIPIPKEIFDTVREGLREVVNGPRGTAKRAALAEVVVSGKTGTAQAVRLNLTGRKAKPEDLPRPYRDHGWFVAFAPYDEPRIAIAILGEHAGKAGSSFAPLARDLIAFYLGVPVKPPQAVAAAPRAGVPRPAAIVPIPEEANLLED</sequence>
<evidence type="ECO:0000256" key="2">
    <source>
        <dbReference type="ARBA" id="ARBA00004236"/>
    </source>
</evidence>
<dbReference type="Pfam" id="PF03717">
    <property type="entry name" value="PBP_dimer"/>
    <property type="match status" value="1"/>
</dbReference>
<keyword evidence="11 14" id="KW-1133">Transmembrane helix</keyword>
<evidence type="ECO:0000313" key="17">
    <source>
        <dbReference type="EMBL" id="MBI3128887.1"/>
    </source>
</evidence>
<name>A0A932I0T6_UNCTE</name>
<dbReference type="Pfam" id="PF00905">
    <property type="entry name" value="Transpeptidase"/>
    <property type="match status" value="1"/>
</dbReference>
<protein>
    <submittedName>
        <fullName evidence="17">Penicillin-binding protein 2</fullName>
        <ecNumber evidence="17">3.4.16.4</ecNumber>
    </submittedName>
</protein>
<dbReference type="GO" id="GO:0071555">
    <property type="term" value="P:cell wall organization"/>
    <property type="evidence" value="ECO:0007669"/>
    <property type="project" value="UniProtKB-KW"/>
</dbReference>
<dbReference type="InterPro" id="IPR017790">
    <property type="entry name" value="Penicillin-binding_protein_2"/>
</dbReference>
<dbReference type="InterPro" id="IPR001460">
    <property type="entry name" value="PCN-bd_Tpept"/>
</dbReference>
<evidence type="ECO:0000256" key="6">
    <source>
        <dbReference type="ARBA" id="ARBA00022670"/>
    </source>
</evidence>
<keyword evidence="7 14" id="KW-0812">Transmembrane</keyword>
<dbReference type="GO" id="GO:0008360">
    <property type="term" value="P:regulation of cell shape"/>
    <property type="evidence" value="ECO:0007669"/>
    <property type="project" value="UniProtKB-KW"/>
</dbReference>
<dbReference type="Gene3D" id="3.90.1310.10">
    <property type="entry name" value="Penicillin-binding protein 2a (Domain 2)"/>
    <property type="match status" value="1"/>
</dbReference>
<dbReference type="PANTHER" id="PTHR30627">
    <property type="entry name" value="PEPTIDOGLYCAN D,D-TRANSPEPTIDASE"/>
    <property type="match status" value="1"/>
</dbReference>
<dbReference type="GO" id="GO:0009252">
    <property type="term" value="P:peptidoglycan biosynthetic process"/>
    <property type="evidence" value="ECO:0007669"/>
    <property type="project" value="UniProtKB-KW"/>
</dbReference>
<evidence type="ECO:0000256" key="7">
    <source>
        <dbReference type="ARBA" id="ARBA00022692"/>
    </source>
</evidence>
<evidence type="ECO:0000256" key="9">
    <source>
        <dbReference type="ARBA" id="ARBA00022960"/>
    </source>
</evidence>
<dbReference type="GO" id="GO:0071972">
    <property type="term" value="F:peptidoglycan L,D-transpeptidase activity"/>
    <property type="evidence" value="ECO:0007669"/>
    <property type="project" value="TreeGrafter"/>
</dbReference>
<keyword evidence="10" id="KW-0573">Peptidoglycan synthesis</keyword>
<organism evidence="17 18">
    <name type="scientific">Tectimicrobiota bacterium</name>
    <dbReference type="NCBI Taxonomy" id="2528274"/>
    <lineage>
        <taxon>Bacteria</taxon>
        <taxon>Pseudomonadati</taxon>
        <taxon>Nitrospinota/Tectimicrobiota group</taxon>
        <taxon>Candidatus Tectimicrobiota</taxon>
    </lineage>
</organism>
<gene>
    <name evidence="17" type="primary">mrdA</name>
    <name evidence="17" type="ORF">HYZ11_14875</name>
</gene>
<keyword evidence="6" id="KW-0645">Protease</keyword>
<dbReference type="InterPro" id="IPR012338">
    <property type="entry name" value="Beta-lactam/transpept-like"/>
</dbReference>
<evidence type="ECO:0000256" key="1">
    <source>
        <dbReference type="ARBA" id="ARBA00004167"/>
    </source>
</evidence>
<dbReference type="FunFam" id="3.40.710.10:FF:000024">
    <property type="entry name" value="Penicillin-binding protein 2"/>
    <property type="match status" value="1"/>
</dbReference>
<dbReference type="GO" id="GO:0005886">
    <property type="term" value="C:plasma membrane"/>
    <property type="evidence" value="ECO:0007669"/>
    <property type="project" value="UniProtKB-SubCell"/>
</dbReference>
<dbReference type="Gene3D" id="3.30.1390.30">
    <property type="entry name" value="Penicillin-binding protein 2a, domain 3"/>
    <property type="match status" value="1"/>
</dbReference>
<comment type="subcellular location">
    <subcellularLocation>
        <location evidence="2">Cell membrane</location>
    </subcellularLocation>
    <subcellularLocation>
        <location evidence="1">Membrane</location>
        <topology evidence="1">Single-pass membrane protein</topology>
    </subcellularLocation>
</comment>
<keyword evidence="5 17" id="KW-0121">Carboxypeptidase</keyword>
<dbReference type="NCBIfam" id="TIGR03423">
    <property type="entry name" value="pbp2_mrdA"/>
    <property type="match status" value="1"/>
</dbReference>
<evidence type="ECO:0000256" key="13">
    <source>
        <dbReference type="ARBA" id="ARBA00023316"/>
    </source>
</evidence>
<evidence type="ECO:0000256" key="11">
    <source>
        <dbReference type="ARBA" id="ARBA00022989"/>
    </source>
</evidence>
<dbReference type="EMBL" id="JACPUR010000035">
    <property type="protein sequence ID" value="MBI3128887.1"/>
    <property type="molecule type" value="Genomic_DNA"/>
</dbReference>
<evidence type="ECO:0000256" key="8">
    <source>
        <dbReference type="ARBA" id="ARBA00022801"/>
    </source>
</evidence>
<evidence type="ECO:0000313" key="18">
    <source>
        <dbReference type="Proteomes" id="UP000782312"/>
    </source>
</evidence>
<evidence type="ECO:0000259" key="16">
    <source>
        <dbReference type="Pfam" id="PF03717"/>
    </source>
</evidence>
<accession>A0A932I0T6</accession>
<keyword evidence="13" id="KW-0961">Cell wall biogenesis/degradation</keyword>
<dbReference type="Gene3D" id="3.40.710.10">
    <property type="entry name" value="DD-peptidase/beta-lactamase superfamily"/>
    <property type="match status" value="1"/>
</dbReference>
<dbReference type="InterPro" id="IPR005311">
    <property type="entry name" value="PBP_dimer"/>
</dbReference>
<dbReference type="GO" id="GO:0009002">
    <property type="term" value="F:serine-type D-Ala-D-Ala carboxypeptidase activity"/>
    <property type="evidence" value="ECO:0007669"/>
    <property type="project" value="UniProtKB-EC"/>
</dbReference>
<evidence type="ECO:0000256" key="3">
    <source>
        <dbReference type="ARBA" id="ARBA00022475"/>
    </source>
</evidence>
<dbReference type="PANTHER" id="PTHR30627:SF2">
    <property type="entry name" value="PEPTIDOGLYCAN D,D-TRANSPEPTIDASE MRDA"/>
    <property type="match status" value="1"/>
</dbReference>
<dbReference type="InterPro" id="IPR036138">
    <property type="entry name" value="PBP_dimer_sf"/>
</dbReference>
<dbReference type="SUPFAM" id="SSF56519">
    <property type="entry name" value="Penicillin binding protein dimerisation domain"/>
    <property type="match status" value="1"/>
</dbReference>
<evidence type="ECO:0000256" key="12">
    <source>
        <dbReference type="ARBA" id="ARBA00023136"/>
    </source>
</evidence>
<feature type="transmembrane region" description="Helical" evidence="14">
    <location>
        <begin position="20"/>
        <end position="39"/>
    </location>
</feature>
<reference evidence="17" key="1">
    <citation type="submission" date="2020-07" db="EMBL/GenBank/DDBJ databases">
        <title>Huge and variable diversity of episymbiotic CPR bacteria and DPANN archaea in groundwater ecosystems.</title>
        <authorList>
            <person name="He C.Y."/>
            <person name="Keren R."/>
            <person name="Whittaker M."/>
            <person name="Farag I.F."/>
            <person name="Doudna J."/>
            <person name="Cate J.H.D."/>
            <person name="Banfield J.F."/>
        </authorList>
    </citation>
    <scope>NUCLEOTIDE SEQUENCE</scope>
    <source>
        <strain evidence="17">NC_groundwater_763_Ag_S-0.2um_68_21</strain>
    </source>
</reference>
<feature type="domain" description="Penicillin-binding protein dimerisation" evidence="16">
    <location>
        <begin position="62"/>
        <end position="228"/>
    </location>
</feature>
<dbReference type="Proteomes" id="UP000782312">
    <property type="component" value="Unassembled WGS sequence"/>
</dbReference>
<evidence type="ECO:0000256" key="14">
    <source>
        <dbReference type="SAM" id="Phobius"/>
    </source>
</evidence>
<keyword evidence="3" id="KW-1003">Cell membrane</keyword>
<keyword evidence="8 17" id="KW-0378">Hydrolase</keyword>
<evidence type="ECO:0000259" key="15">
    <source>
        <dbReference type="Pfam" id="PF00905"/>
    </source>
</evidence>
<comment type="caution">
    <text evidence="17">The sequence shown here is derived from an EMBL/GenBank/DDBJ whole genome shotgun (WGS) entry which is preliminary data.</text>
</comment>
<dbReference type="AlphaFoldDB" id="A0A932I0T6"/>
<dbReference type="GO" id="GO:0008658">
    <property type="term" value="F:penicillin binding"/>
    <property type="evidence" value="ECO:0007669"/>
    <property type="project" value="InterPro"/>
</dbReference>